<protein>
    <submittedName>
        <fullName evidence="1">Uncharacterized protein</fullName>
    </submittedName>
</protein>
<accession>A0A0A9A523</accession>
<reference evidence="1" key="2">
    <citation type="journal article" date="2015" name="Data Brief">
        <title>Shoot transcriptome of the giant reed, Arundo donax.</title>
        <authorList>
            <person name="Barrero R.A."/>
            <person name="Guerrero F.D."/>
            <person name="Moolhuijzen P."/>
            <person name="Goolsby J.A."/>
            <person name="Tidwell J."/>
            <person name="Bellgard S.E."/>
            <person name="Bellgard M.I."/>
        </authorList>
    </citation>
    <scope>NUCLEOTIDE SEQUENCE</scope>
    <source>
        <tissue evidence="1">Shoot tissue taken approximately 20 cm above the soil surface</tissue>
    </source>
</reference>
<dbReference type="AlphaFoldDB" id="A0A0A9A523"/>
<reference evidence="1" key="1">
    <citation type="submission" date="2014-09" db="EMBL/GenBank/DDBJ databases">
        <authorList>
            <person name="Magalhaes I.L.F."/>
            <person name="Oliveira U."/>
            <person name="Santos F.R."/>
            <person name="Vidigal T.H.D.A."/>
            <person name="Brescovit A.D."/>
            <person name="Santos A.J."/>
        </authorList>
    </citation>
    <scope>NUCLEOTIDE SEQUENCE</scope>
    <source>
        <tissue evidence="1">Shoot tissue taken approximately 20 cm above the soil surface</tissue>
    </source>
</reference>
<dbReference type="EMBL" id="GBRH01255793">
    <property type="protein sequence ID" value="JAD42102.1"/>
    <property type="molecule type" value="Transcribed_RNA"/>
</dbReference>
<sequence length="24" mass="2735">MAIGTRPHGKLQVTALNREILRLF</sequence>
<proteinExistence type="predicted"/>
<name>A0A0A9A523_ARUDO</name>
<evidence type="ECO:0000313" key="1">
    <source>
        <dbReference type="EMBL" id="JAD42102.1"/>
    </source>
</evidence>
<organism evidence="1">
    <name type="scientific">Arundo donax</name>
    <name type="common">Giant reed</name>
    <name type="synonym">Donax arundinaceus</name>
    <dbReference type="NCBI Taxonomy" id="35708"/>
    <lineage>
        <taxon>Eukaryota</taxon>
        <taxon>Viridiplantae</taxon>
        <taxon>Streptophyta</taxon>
        <taxon>Embryophyta</taxon>
        <taxon>Tracheophyta</taxon>
        <taxon>Spermatophyta</taxon>
        <taxon>Magnoliopsida</taxon>
        <taxon>Liliopsida</taxon>
        <taxon>Poales</taxon>
        <taxon>Poaceae</taxon>
        <taxon>PACMAD clade</taxon>
        <taxon>Arundinoideae</taxon>
        <taxon>Arundineae</taxon>
        <taxon>Arundo</taxon>
    </lineage>
</organism>